<name>A0A9D4UP92_ADICA</name>
<evidence type="ECO:0000256" key="1">
    <source>
        <dbReference type="ARBA" id="ARBA00005711"/>
    </source>
</evidence>
<feature type="compositionally biased region" description="Basic and acidic residues" evidence="3">
    <location>
        <begin position="18"/>
        <end position="31"/>
    </location>
</feature>
<proteinExistence type="inferred from homology"/>
<dbReference type="EMBL" id="JABFUD020000013">
    <property type="protein sequence ID" value="KAI5070908.1"/>
    <property type="molecule type" value="Genomic_DNA"/>
</dbReference>
<protein>
    <recommendedName>
        <fullName evidence="4">Remorin C-terminal domain-containing protein</fullName>
    </recommendedName>
</protein>
<evidence type="ECO:0000256" key="2">
    <source>
        <dbReference type="SAM" id="Coils"/>
    </source>
</evidence>
<comment type="similarity">
    <text evidence="1">Belongs to the remorin family.</text>
</comment>
<dbReference type="PANTHER" id="PTHR31775">
    <property type="entry name" value="OS02G0117200 PROTEIN"/>
    <property type="match status" value="1"/>
</dbReference>
<dbReference type="InterPro" id="IPR005516">
    <property type="entry name" value="Remorin_C"/>
</dbReference>
<feature type="compositionally biased region" description="Polar residues" evidence="3">
    <location>
        <begin position="32"/>
        <end position="51"/>
    </location>
</feature>
<keyword evidence="6" id="KW-1185">Reference proteome</keyword>
<evidence type="ECO:0000259" key="4">
    <source>
        <dbReference type="Pfam" id="PF03763"/>
    </source>
</evidence>
<organism evidence="5 6">
    <name type="scientific">Adiantum capillus-veneris</name>
    <name type="common">Maidenhair fern</name>
    <dbReference type="NCBI Taxonomy" id="13818"/>
    <lineage>
        <taxon>Eukaryota</taxon>
        <taxon>Viridiplantae</taxon>
        <taxon>Streptophyta</taxon>
        <taxon>Embryophyta</taxon>
        <taxon>Tracheophyta</taxon>
        <taxon>Polypodiopsida</taxon>
        <taxon>Polypodiidae</taxon>
        <taxon>Polypodiales</taxon>
        <taxon>Pteridineae</taxon>
        <taxon>Pteridaceae</taxon>
        <taxon>Vittarioideae</taxon>
        <taxon>Adiantum</taxon>
    </lineage>
</organism>
<evidence type="ECO:0000256" key="3">
    <source>
        <dbReference type="SAM" id="MobiDB-lite"/>
    </source>
</evidence>
<evidence type="ECO:0000313" key="6">
    <source>
        <dbReference type="Proteomes" id="UP000886520"/>
    </source>
</evidence>
<dbReference type="Pfam" id="PF03763">
    <property type="entry name" value="Remorin_C"/>
    <property type="match status" value="1"/>
</dbReference>
<dbReference type="PANTHER" id="PTHR31775:SF5">
    <property type="entry name" value="REMORIN 1.4"/>
    <property type="match status" value="1"/>
</dbReference>
<dbReference type="OrthoDB" id="684343at2759"/>
<keyword evidence="2" id="KW-0175">Coiled coil</keyword>
<gene>
    <name evidence="5" type="ORF">GOP47_0013159</name>
</gene>
<feature type="region of interest" description="Disordered" evidence="3">
    <location>
        <begin position="1"/>
        <end position="86"/>
    </location>
</feature>
<dbReference type="Proteomes" id="UP000886520">
    <property type="component" value="Chromosome 13"/>
</dbReference>
<sequence length="215" mass="23827">MAEEQQTVEYGGGSGESKLVESVKSNEERPPSSEQLSNSKENSPQTAQHTPPNEAGPPTPSKALMTLLKDGDGDNEGSPRSFASMGRGSLNRDLVLAKLNQERSVSLIKAWEENMRAKSFHRYNKKVSKIAAWENAKKAKAEADLKALEERLERKKAECVERMKNEIAAVHMRAEEARALADAHHGEELLKAEEQAAKYRASGSLPKRYPFCCTF</sequence>
<accession>A0A9D4UP92</accession>
<comment type="caution">
    <text evidence="5">The sequence shown here is derived from an EMBL/GenBank/DDBJ whole genome shotgun (WGS) entry which is preliminary data.</text>
</comment>
<feature type="domain" description="Remorin C-terminal" evidence="4">
    <location>
        <begin position="105"/>
        <end position="207"/>
    </location>
</feature>
<reference evidence="5" key="1">
    <citation type="submission" date="2021-01" db="EMBL/GenBank/DDBJ databases">
        <title>Adiantum capillus-veneris genome.</title>
        <authorList>
            <person name="Fang Y."/>
            <person name="Liao Q."/>
        </authorList>
    </citation>
    <scope>NUCLEOTIDE SEQUENCE</scope>
    <source>
        <strain evidence="5">H3</strain>
        <tissue evidence="5">Leaf</tissue>
    </source>
</reference>
<dbReference type="AlphaFoldDB" id="A0A9D4UP92"/>
<feature type="coiled-coil region" evidence="2">
    <location>
        <begin position="131"/>
        <end position="180"/>
    </location>
</feature>
<evidence type="ECO:0000313" key="5">
    <source>
        <dbReference type="EMBL" id="KAI5070908.1"/>
    </source>
</evidence>